<reference evidence="2" key="1">
    <citation type="journal article" date="2014" name="Int. J. Syst. Evol. Microbiol.">
        <title>Complete genome sequence of Corynebacterium casei LMG S-19264T (=DSM 44701T), isolated from a smear-ripened cheese.</title>
        <authorList>
            <consortium name="US DOE Joint Genome Institute (JGI-PGF)"/>
            <person name="Walter F."/>
            <person name="Albersmeier A."/>
            <person name="Kalinowski J."/>
            <person name="Ruckert C."/>
        </authorList>
    </citation>
    <scope>NUCLEOTIDE SEQUENCE</scope>
    <source>
        <strain evidence="2">CGMCC 1.15179</strain>
    </source>
</reference>
<reference evidence="2" key="2">
    <citation type="submission" date="2020-09" db="EMBL/GenBank/DDBJ databases">
        <authorList>
            <person name="Sun Q."/>
            <person name="Zhou Y."/>
        </authorList>
    </citation>
    <scope>NUCLEOTIDE SEQUENCE</scope>
    <source>
        <strain evidence="2">CGMCC 1.15179</strain>
    </source>
</reference>
<keyword evidence="1" id="KW-0812">Transmembrane</keyword>
<comment type="caution">
    <text evidence="2">The sequence shown here is derived from an EMBL/GenBank/DDBJ whole genome shotgun (WGS) entry which is preliminary data.</text>
</comment>
<evidence type="ECO:0000313" key="2">
    <source>
        <dbReference type="EMBL" id="GGE05043.1"/>
    </source>
</evidence>
<keyword evidence="1" id="KW-0472">Membrane</keyword>
<dbReference type="EMBL" id="BMHQ01000001">
    <property type="protein sequence ID" value="GGE05043.1"/>
    <property type="molecule type" value="Genomic_DNA"/>
</dbReference>
<accession>A0A8J2VE31</accession>
<protein>
    <submittedName>
        <fullName evidence="2">Uncharacterized protein</fullName>
    </submittedName>
</protein>
<organism evidence="2 3">
    <name type="scientific">Marinithermofilum abyssi</name>
    <dbReference type="NCBI Taxonomy" id="1571185"/>
    <lineage>
        <taxon>Bacteria</taxon>
        <taxon>Bacillati</taxon>
        <taxon>Bacillota</taxon>
        <taxon>Bacilli</taxon>
        <taxon>Bacillales</taxon>
        <taxon>Thermoactinomycetaceae</taxon>
        <taxon>Marinithermofilum</taxon>
    </lineage>
</organism>
<evidence type="ECO:0000256" key="1">
    <source>
        <dbReference type="SAM" id="Phobius"/>
    </source>
</evidence>
<dbReference type="AlphaFoldDB" id="A0A8J2VE31"/>
<gene>
    <name evidence="2" type="ORF">GCM10011571_02620</name>
</gene>
<dbReference type="Proteomes" id="UP000625210">
    <property type="component" value="Unassembled WGS sequence"/>
</dbReference>
<evidence type="ECO:0000313" key="3">
    <source>
        <dbReference type="Proteomes" id="UP000625210"/>
    </source>
</evidence>
<sequence length="59" mass="6659">MTGTHPILYVSAARKAGSYMEAEDSREQHPGAWTIGLFNGVLFSLPLWVILYLCVRLFM</sequence>
<proteinExistence type="predicted"/>
<keyword evidence="1" id="KW-1133">Transmembrane helix</keyword>
<name>A0A8J2VE31_9BACL</name>
<keyword evidence="3" id="KW-1185">Reference proteome</keyword>
<feature type="transmembrane region" description="Helical" evidence="1">
    <location>
        <begin position="32"/>
        <end position="55"/>
    </location>
</feature>